<gene>
    <name evidence="1" type="ORF">CGK74_16880</name>
</gene>
<reference evidence="1 2" key="1">
    <citation type="submission" date="2017-07" db="EMBL/GenBank/DDBJ databases">
        <title>Thauera sp. KNDSS-Mac4 genome sequence and assembly.</title>
        <authorList>
            <person name="Mayilraj S."/>
        </authorList>
    </citation>
    <scope>NUCLEOTIDE SEQUENCE [LARGE SCALE GENOMIC DNA]</scope>
    <source>
        <strain evidence="1 2">KNDSS-Mac4</strain>
    </source>
</reference>
<proteinExistence type="predicted"/>
<dbReference type="AlphaFoldDB" id="A0A235EUG3"/>
<organism evidence="1 2">
    <name type="scientific">Thauera propionica</name>
    <dbReference type="NCBI Taxonomy" id="2019431"/>
    <lineage>
        <taxon>Bacteria</taxon>
        <taxon>Pseudomonadati</taxon>
        <taxon>Pseudomonadota</taxon>
        <taxon>Betaproteobacteria</taxon>
        <taxon>Rhodocyclales</taxon>
        <taxon>Zoogloeaceae</taxon>
        <taxon>Thauera</taxon>
    </lineage>
</organism>
<evidence type="ECO:0000313" key="2">
    <source>
        <dbReference type="Proteomes" id="UP000215181"/>
    </source>
</evidence>
<sequence>MHTTTTTRTAPHFVDQIETDAFRPRFKRGESVICTVLQPKTGDEIYALTDDGRQVFGDFVEQSGDTLTLADCNAKEPREFEVEIRTGKVWPVVGRCKLMGVA</sequence>
<dbReference type="Proteomes" id="UP000215181">
    <property type="component" value="Unassembled WGS sequence"/>
</dbReference>
<accession>A0A235EUG3</accession>
<dbReference type="OrthoDB" id="9807255at2"/>
<dbReference type="RefSeq" id="WP_094269572.1">
    <property type="nucleotide sequence ID" value="NZ_NOIH01000032.1"/>
</dbReference>
<protein>
    <submittedName>
        <fullName evidence="1">Uncharacterized protein</fullName>
    </submittedName>
</protein>
<evidence type="ECO:0000313" key="1">
    <source>
        <dbReference type="EMBL" id="OYD52644.1"/>
    </source>
</evidence>
<dbReference type="EMBL" id="NOIH01000032">
    <property type="protein sequence ID" value="OYD52644.1"/>
    <property type="molecule type" value="Genomic_DNA"/>
</dbReference>
<comment type="caution">
    <text evidence="1">The sequence shown here is derived from an EMBL/GenBank/DDBJ whole genome shotgun (WGS) entry which is preliminary data.</text>
</comment>
<keyword evidence="2" id="KW-1185">Reference proteome</keyword>
<name>A0A235EUG3_9RHOO</name>